<dbReference type="Pfam" id="PF12833">
    <property type="entry name" value="HTH_18"/>
    <property type="match status" value="1"/>
</dbReference>
<dbReference type="PANTHER" id="PTHR43280">
    <property type="entry name" value="ARAC-FAMILY TRANSCRIPTIONAL REGULATOR"/>
    <property type="match status" value="1"/>
</dbReference>
<dbReference type="Gene3D" id="1.10.10.60">
    <property type="entry name" value="Homeodomain-like"/>
    <property type="match status" value="2"/>
</dbReference>
<evidence type="ECO:0000256" key="3">
    <source>
        <dbReference type="ARBA" id="ARBA00023163"/>
    </source>
</evidence>
<evidence type="ECO:0000256" key="2">
    <source>
        <dbReference type="ARBA" id="ARBA00023125"/>
    </source>
</evidence>
<dbReference type="SMART" id="SM00342">
    <property type="entry name" value="HTH_ARAC"/>
    <property type="match status" value="1"/>
</dbReference>
<keyword evidence="6" id="KW-1185">Reference proteome</keyword>
<dbReference type="PROSITE" id="PS01124">
    <property type="entry name" value="HTH_ARAC_FAMILY_2"/>
    <property type="match status" value="1"/>
</dbReference>
<dbReference type="InterPro" id="IPR020449">
    <property type="entry name" value="Tscrpt_reg_AraC-type_HTH"/>
</dbReference>
<dbReference type="EMBL" id="BAABHD010000078">
    <property type="protein sequence ID" value="GAA4465108.1"/>
    <property type="molecule type" value="Genomic_DNA"/>
</dbReference>
<evidence type="ECO:0000256" key="1">
    <source>
        <dbReference type="ARBA" id="ARBA00023015"/>
    </source>
</evidence>
<dbReference type="PROSITE" id="PS00041">
    <property type="entry name" value="HTH_ARAC_FAMILY_1"/>
    <property type="match status" value="1"/>
</dbReference>
<comment type="caution">
    <text evidence="5">The sequence shown here is derived from an EMBL/GenBank/DDBJ whole genome shotgun (WGS) entry which is preliminary data.</text>
</comment>
<sequence length="188" mass="21831">MAIQELHIKNMVCDRCVRAVRQELERQGYIVRQVELGRATVERNQIELAAIEEGLEAQGFELLTDRTARLVNQIKTLIIELIQSGQVAKLNITLSEYLSQQLNMDYAHLSHLFSTTEHLTIERFWILQRIERAKELLSYRELPIREIATQLGYSSLSYLSNQFKQVTGMTPATYRDLNAPDRNPLDWI</sequence>
<dbReference type="InterPro" id="IPR018060">
    <property type="entry name" value="HTH_AraC"/>
</dbReference>
<dbReference type="CDD" id="cd00371">
    <property type="entry name" value="HMA"/>
    <property type="match status" value="1"/>
</dbReference>
<dbReference type="SUPFAM" id="SSF46689">
    <property type="entry name" value="Homeodomain-like"/>
    <property type="match status" value="1"/>
</dbReference>
<dbReference type="InterPro" id="IPR036163">
    <property type="entry name" value="HMA_dom_sf"/>
</dbReference>
<evidence type="ECO:0000313" key="5">
    <source>
        <dbReference type="EMBL" id="GAA4465108.1"/>
    </source>
</evidence>
<keyword evidence="2" id="KW-0238">DNA-binding</keyword>
<name>A0ABP8NCM8_9BACT</name>
<evidence type="ECO:0000313" key="6">
    <source>
        <dbReference type="Proteomes" id="UP001501175"/>
    </source>
</evidence>
<dbReference type="InterPro" id="IPR018062">
    <property type="entry name" value="HTH_AraC-typ_CS"/>
</dbReference>
<reference evidence="6" key="1">
    <citation type="journal article" date="2019" name="Int. J. Syst. Evol. Microbiol.">
        <title>The Global Catalogue of Microorganisms (GCM) 10K type strain sequencing project: providing services to taxonomists for standard genome sequencing and annotation.</title>
        <authorList>
            <consortium name="The Broad Institute Genomics Platform"/>
            <consortium name="The Broad Institute Genome Sequencing Center for Infectious Disease"/>
            <person name="Wu L."/>
            <person name="Ma J."/>
        </authorList>
    </citation>
    <scope>NUCLEOTIDE SEQUENCE [LARGE SCALE GENOMIC DNA]</scope>
    <source>
        <strain evidence="6">JCM 17927</strain>
    </source>
</reference>
<dbReference type="Gene3D" id="3.30.70.100">
    <property type="match status" value="1"/>
</dbReference>
<keyword evidence="1" id="KW-0805">Transcription regulation</keyword>
<dbReference type="PANTHER" id="PTHR43280:SF28">
    <property type="entry name" value="HTH-TYPE TRANSCRIPTIONAL ACTIVATOR RHAS"/>
    <property type="match status" value="1"/>
</dbReference>
<dbReference type="InterPro" id="IPR006121">
    <property type="entry name" value="HMA_dom"/>
</dbReference>
<gene>
    <name evidence="5" type="ORF">GCM10023189_45290</name>
</gene>
<dbReference type="SUPFAM" id="SSF55008">
    <property type="entry name" value="HMA, heavy metal-associated domain"/>
    <property type="match status" value="1"/>
</dbReference>
<dbReference type="PRINTS" id="PR00032">
    <property type="entry name" value="HTHARAC"/>
</dbReference>
<protein>
    <recommendedName>
        <fullName evidence="4">HTH araC/xylS-type domain-containing protein</fullName>
    </recommendedName>
</protein>
<organism evidence="5 6">
    <name type="scientific">Nibrella saemangeumensis</name>
    <dbReference type="NCBI Taxonomy" id="1084526"/>
    <lineage>
        <taxon>Bacteria</taxon>
        <taxon>Pseudomonadati</taxon>
        <taxon>Bacteroidota</taxon>
        <taxon>Cytophagia</taxon>
        <taxon>Cytophagales</taxon>
        <taxon>Spirosomataceae</taxon>
        <taxon>Nibrella</taxon>
    </lineage>
</organism>
<proteinExistence type="predicted"/>
<keyword evidence="3" id="KW-0804">Transcription</keyword>
<dbReference type="Proteomes" id="UP001501175">
    <property type="component" value="Unassembled WGS sequence"/>
</dbReference>
<accession>A0ABP8NCM8</accession>
<dbReference type="RefSeq" id="WP_345247319.1">
    <property type="nucleotide sequence ID" value="NZ_BAABHD010000078.1"/>
</dbReference>
<feature type="domain" description="HTH araC/xylS-type" evidence="4">
    <location>
        <begin position="72"/>
        <end position="177"/>
    </location>
</feature>
<dbReference type="InterPro" id="IPR009057">
    <property type="entry name" value="Homeodomain-like_sf"/>
</dbReference>
<evidence type="ECO:0000259" key="4">
    <source>
        <dbReference type="PROSITE" id="PS01124"/>
    </source>
</evidence>